<dbReference type="InterPro" id="IPR002104">
    <property type="entry name" value="Integrase_catalytic"/>
</dbReference>
<dbReference type="Pfam" id="PF13102">
    <property type="entry name" value="Phage_int_SAM_5"/>
    <property type="match status" value="1"/>
</dbReference>
<reference evidence="5 6" key="1">
    <citation type="submission" date="2018-06" db="EMBL/GenBank/DDBJ databases">
        <authorList>
            <consortium name="Pathogen Informatics"/>
            <person name="Doyle S."/>
        </authorList>
    </citation>
    <scope>NUCLEOTIDE SEQUENCE [LARGE SCALE GENOMIC DNA]</scope>
    <source>
        <strain evidence="5 6">NCTC11190</strain>
    </source>
</reference>
<evidence type="ECO:0000256" key="3">
    <source>
        <dbReference type="ARBA" id="ARBA00023172"/>
    </source>
</evidence>
<dbReference type="PROSITE" id="PS51898">
    <property type="entry name" value="TYR_RECOMBINASE"/>
    <property type="match status" value="1"/>
</dbReference>
<dbReference type="InterPro" id="IPR010998">
    <property type="entry name" value="Integrase_recombinase_N"/>
</dbReference>
<evidence type="ECO:0000256" key="1">
    <source>
        <dbReference type="ARBA" id="ARBA00008857"/>
    </source>
</evidence>
<accession>A0A379MQW6</accession>
<evidence type="ECO:0000313" key="5">
    <source>
        <dbReference type="EMBL" id="SUE33149.1"/>
    </source>
</evidence>
<organism evidence="5 6">
    <name type="scientific">Rikenella microfusus</name>
    <dbReference type="NCBI Taxonomy" id="28139"/>
    <lineage>
        <taxon>Bacteria</taxon>
        <taxon>Pseudomonadati</taxon>
        <taxon>Bacteroidota</taxon>
        <taxon>Bacteroidia</taxon>
        <taxon>Bacteroidales</taxon>
        <taxon>Rikenellaceae</taxon>
        <taxon>Rikenella</taxon>
    </lineage>
</organism>
<dbReference type="SUPFAM" id="SSF56349">
    <property type="entry name" value="DNA breaking-rejoining enzymes"/>
    <property type="match status" value="1"/>
</dbReference>
<dbReference type="GO" id="GO:0003677">
    <property type="term" value="F:DNA binding"/>
    <property type="evidence" value="ECO:0007669"/>
    <property type="project" value="UniProtKB-KW"/>
</dbReference>
<keyword evidence="6" id="KW-1185">Reference proteome</keyword>
<dbReference type="Pfam" id="PF17293">
    <property type="entry name" value="Arm-DNA-bind_5"/>
    <property type="match status" value="1"/>
</dbReference>
<keyword evidence="3" id="KW-0233">DNA recombination</keyword>
<name>A0A379MQW6_9BACT</name>
<dbReference type="InterPro" id="IPR013762">
    <property type="entry name" value="Integrase-like_cat_sf"/>
</dbReference>
<dbReference type="InterPro" id="IPR035386">
    <property type="entry name" value="Arm-DNA-bind_5"/>
</dbReference>
<dbReference type="GO" id="GO:0015074">
    <property type="term" value="P:DNA integration"/>
    <property type="evidence" value="ECO:0007669"/>
    <property type="project" value="InterPro"/>
</dbReference>
<dbReference type="InterPro" id="IPR050090">
    <property type="entry name" value="Tyrosine_recombinase_XerCD"/>
</dbReference>
<evidence type="ECO:0000259" key="4">
    <source>
        <dbReference type="PROSITE" id="PS51898"/>
    </source>
</evidence>
<evidence type="ECO:0000313" key="6">
    <source>
        <dbReference type="Proteomes" id="UP000255233"/>
    </source>
</evidence>
<comment type="similarity">
    <text evidence="1">Belongs to the 'phage' integrase family.</text>
</comment>
<keyword evidence="2" id="KW-0238">DNA-binding</keyword>
<sequence length="407" mass="46873">MFHYTRDGVVLALILDTRKPTRKGDYPAKVRVTYRRERKYYPTGKYLMPEEWDRLAESKTRALVELREELSASFEYVRSMVQELLTGGGFSLEALNTRLKRADVETLNDLFRSKIEALRADGNVGNMLVYDNVLKGVERFAGGQIALERVTVEWLRRYNRFLIGEEKSATTMGIHFRTIRAIVNQAKREGLIREADYPFGRGKFEIQEGEGRKMALTLDQIRQIARYDNGSEATSRYRDYWLFLYLCNGINVADFVKLRYRNIVDGELCFVRQKTERTTKVRKEIRVAVTEPMQRIIDRRGSPQAPDAFIFPVLSGDEDALTRKHKTQYLTRAINLHMGRIGKELGFGSISTYTARHSYATVLKRSGANIAYISESLGHSDLKTTENYLASFEKEERQKNAALVADI</sequence>
<dbReference type="EMBL" id="UGVL01000001">
    <property type="protein sequence ID" value="SUE33149.1"/>
    <property type="molecule type" value="Genomic_DNA"/>
</dbReference>
<dbReference type="STRING" id="880526.GCA_000427365_01096"/>
<proteinExistence type="inferred from homology"/>
<feature type="domain" description="Tyr recombinase" evidence="4">
    <location>
        <begin position="211"/>
        <end position="403"/>
    </location>
</feature>
<dbReference type="GO" id="GO:0006310">
    <property type="term" value="P:DNA recombination"/>
    <property type="evidence" value="ECO:0007669"/>
    <property type="project" value="UniProtKB-KW"/>
</dbReference>
<dbReference type="PANTHER" id="PTHR30349:SF64">
    <property type="entry name" value="PROPHAGE INTEGRASE INTD-RELATED"/>
    <property type="match status" value="1"/>
</dbReference>
<dbReference type="OrthoDB" id="1094492at2"/>
<dbReference type="Pfam" id="PF00589">
    <property type="entry name" value="Phage_integrase"/>
    <property type="match status" value="1"/>
</dbReference>
<gene>
    <name evidence="5" type="ORF">NCTC11190_00346</name>
</gene>
<dbReference type="Gene3D" id="1.10.150.130">
    <property type="match status" value="1"/>
</dbReference>
<dbReference type="InterPro" id="IPR025269">
    <property type="entry name" value="SAM-like_dom"/>
</dbReference>
<protein>
    <submittedName>
        <fullName evidence="5">Site-specific tyrosine recombinase XerC</fullName>
    </submittedName>
</protein>
<dbReference type="InterPro" id="IPR011010">
    <property type="entry name" value="DNA_brk_join_enz"/>
</dbReference>
<dbReference type="Gene3D" id="1.10.443.10">
    <property type="entry name" value="Intergrase catalytic core"/>
    <property type="match status" value="1"/>
</dbReference>
<dbReference type="Proteomes" id="UP000255233">
    <property type="component" value="Unassembled WGS sequence"/>
</dbReference>
<evidence type="ECO:0000256" key="2">
    <source>
        <dbReference type="ARBA" id="ARBA00023125"/>
    </source>
</evidence>
<dbReference type="AlphaFoldDB" id="A0A379MQW6"/>
<dbReference type="RefSeq" id="WP_027290828.1">
    <property type="nucleotide sequence ID" value="NZ_CALVFX010000003.1"/>
</dbReference>
<dbReference type="PANTHER" id="PTHR30349">
    <property type="entry name" value="PHAGE INTEGRASE-RELATED"/>
    <property type="match status" value="1"/>
</dbReference>